<dbReference type="InterPro" id="IPR027417">
    <property type="entry name" value="P-loop_NTPase"/>
</dbReference>
<dbReference type="SUPFAM" id="SSF52540">
    <property type="entry name" value="P-loop containing nucleoside triphosphate hydrolases"/>
    <property type="match status" value="1"/>
</dbReference>
<name>A0A955RKI9_9BACT</name>
<sequence length="299" mass="34896">MHRIIKKIVHFLQALLNTVPVGRMVDTKLIKEVEGYEQPIIILGIPRSGTTLLYQMLCFNYYTAYPTNFAELMYSSPVVATKISNYLPDSNNRYESSYGFTSGIKGPSEATKLSRRWFEGAQVDVDRAKKEISAIKNIMGEVFVIKNLRLLLSIKKIQSHYPSALYIFVHRDEDEVCRSIYRARKKLYGSPKTWFGFDLPEVQKHGLSNPFEEIVSQVRTLKEYIAESQKMLSHKNYMTVEYRELCEHPNKVMESIEKFVAKRDLTLVRKDTFHVSKYKRQSRLLEVSNENYLQKLLKQ</sequence>
<comment type="caution">
    <text evidence="1">The sequence shown here is derived from an EMBL/GenBank/DDBJ whole genome shotgun (WGS) entry which is preliminary data.</text>
</comment>
<dbReference type="Pfam" id="PF13469">
    <property type="entry name" value="Sulfotransfer_3"/>
    <property type="match status" value="1"/>
</dbReference>
<proteinExistence type="predicted"/>
<dbReference type="PANTHER" id="PTHR36451:SF1">
    <property type="entry name" value="OMEGA-HYDROXY-BETA-DIHYDROMENAQUINONE-9 SULFOTRANSFERASE STF3"/>
    <property type="match status" value="1"/>
</dbReference>
<dbReference type="AlphaFoldDB" id="A0A955RKI9"/>
<protein>
    <submittedName>
        <fullName evidence="1">Sulfotransferase</fullName>
    </submittedName>
</protein>
<accession>A0A955RKI9</accession>
<organism evidence="1 2">
    <name type="scientific">Candidatus Dojkabacteria bacterium</name>
    <dbReference type="NCBI Taxonomy" id="2099670"/>
    <lineage>
        <taxon>Bacteria</taxon>
        <taxon>Candidatus Dojkabacteria</taxon>
    </lineage>
</organism>
<dbReference type="InterPro" id="IPR052736">
    <property type="entry name" value="Stf3_sulfotransferase"/>
</dbReference>
<dbReference type="Gene3D" id="3.40.50.300">
    <property type="entry name" value="P-loop containing nucleotide triphosphate hydrolases"/>
    <property type="match status" value="1"/>
</dbReference>
<evidence type="ECO:0000313" key="1">
    <source>
        <dbReference type="EMBL" id="MCA9385423.1"/>
    </source>
</evidence>
<dbReference type="Proteomes" id="UP000754563">
    <property type="component" value="Unassembled WGS sequence"/>
</dbReference>
<dbReference type="PANTHER" id="PTHR36451">
    <property type="entry name" value="PAPS-DEPENDENT SULFOTRANSFERASE STF3"/>
    <property type="match status" value="1"/>
</dbReference>
<gene>
    <name evidence="1" type="ORF">KC717_02120</name>
</gene>
<reference evidence="1" key="1">
    <citation type="submission" date="2020-04" db="EMBL/GenBank/DDBJ databases">
        <authorList>
            <person name="Zhang T."/>
        </authorList>
    </citation>
    <scope>NUCLEOTIDE SEQUENCE</scope>
    <source>
        <strain evidence="1">HKST-UBA11</strain>
    </source>
</reference>
<reference evidence="1" key="2">
    <citation type="journal article" date="2021" name="Microbiome">
        <title>Successional dynamics and alternative stable states in a saline activated sludge microbial community over 9 years.</title>
        <authorList>
            <person name="Wang Y."/>
            <person name="Ye J."/>
            <person name="Ju F."/>
            <person name="Liu L."/>
            <person name="Boyd J.A."/>
            <person name="Deng Y."/>
            <person name="Parks D.H."/>
            <person name="Jiang X."/>
            <person name="Yin X."/>
            <person name="Woodcroft B.J."/>
            <person name="Tyson G.W."/>
            <person name="Hugenholtz P."/>
            <person name="Polz M.F."/>
            <person name="Zhang T."/>
        </authorList>
    </citation>
    <scope>NUCLEOTIDE SEQUENCE</scope>
    <source>
        <strain evidence="1">HKST-UBA11</strain>
    </source>
</reference>
<evidence type="ECO:0000313" key="2">
    <source>
        <dbReference type="Proteomes" id="UP000754563"/>
    </source>
</evidence>
<dbReference type="EMBL" id="JAGQLH010000019">
    <property type="protein sequence ID" value="MCA9385423.1"/>
    <property type="molecule type" value="Genomic_DNA"/>
</dbReference>